<comment type="caution">
    <text evidence="1">The sequence shown here is derived from an EMBL/GenBank/DDBJ whole genome shotgun (WGS) entry which is preliminary data.</text>
</comment>
<proteinExistence type="predicted"/>
<dbReference type="EMBL" id="ATBP01001206">
    <property type="protein sequence ID" value="ETR67805.1"/>
    <property type="molecule type" value="Genomic_DNA"/>
</dbReference>
<dbReference type="Proteomes" id="UP000189670">
    <property type="component" value="Unassembled WGS sequence"/>
</dbReference>
<dbReference type="AlphaFoldDB" id="A0A1V1NZ57"/>
<protein>
    <submittedName>
        <fullName evidence="1">Uncharacterized protein</fullName>
    </submittedName>
</protein>
<accession>A0A1V1NZ57</accession>
<name>A0A1V1NZ57_9BACT</name>
<evidence type="ECO:0000313" key="2">
    <source>
        <dbReference type="Proteomes" id="UP000189670"/>
    </source>
</evidence>
<gene>
    <name evidence="1" type="ORF">OMM_11193</name>
</gene>
<reference evidence="2" key="1">
    <citation type="submission" date="2012-11" db="EMBL/GenBank/DDBJ databases">
        <authorList>
            <person name="Lucero-Rivera Y.E."/>
            <person name="Tovar-Ramirez D."/>
        </authorList>
    </citation>
    <scope>NUCLEOTIDE SEQUENCE [LARGE SCALE GENOMIC DNA]</scope>
    <source>
        <strain evidence="2">Araruama</strain>
    </source>
</reference>
<organism evidence="1 2">
    <name type="scientific">Candidatus Magnetoglobus multicellularis str. Araruama</name>
    <dbReference type="NCBI Taxonomy" id="890399"/>
    <lineage>
        <taxon>Bacteria</taxon>
        <taxon>Pseudomonadati</taxon>
        <taxon>Thermodesulfobacteriota</taxon>
        <taxon>Desulfobacteria</taxon>
        <taxon>Desulfobacterales</taxon>
        <taxon>Desulfobacteraceae</taxon>
        <taxon>Candidatus Magnetoglobus</taxon>
    </lineage>
</organism>
<feature type="non-terminal residue" evidence="1">
    <location>
        <position position="926"/>
    </location>
</feature>
<sequence length="926" mass="107229">MNEESTCYTMIACIENYVTSTYVLQIDENKTITFTSHNPDWPGYPLLEITDNNNSTENMEIYNLDNSGDISLEDVILVLKVLTGSYCDHFEKITLKTPIYLLKSLSIKEAPFIFEPLSNKSEQIISNLNNTYPTINQQIQIITKNNICPIDINKAIDNLNIYLTNDPPEDIQKGLNLILMPEFFQKQIQSQQIEISIDGINSEWSLVPNQVIDIRGDSYNQQQNMDMVEANSLFKADEQNLYVMIAMDDAPLTIQYFSFLIDFSGDNAHEIEIVVFGWEDGNIYCRYNDFIHGLYNRPFHMEVSIDEIFEAKIPLYQFIESQKLKSRISLIPRTIDINLITEDNVPKILLPVSLKNHALMLFMYLLYKNKYIQGDIMTVAMAIADNFIHAISNEKTMRAIERDICKHFDFYEKVTSWQQSEGLNFKLKDTNLIPKIFWADRCGKYFYYVSDVTDFSQLESLTLPVYNEFVDGIDTMYALFDIIKNNDLYDPAINFSIAKIESFVALNHIYRSTMENLTGFNEKWPGSFNQILQDAIIDYQNGGYYTYYFGKTRKWDGFMWLNYQTDLLIKTGNIKGDCGTNTCANMGLYKAAGIPPLSIQRTSLYHFGFTHNYSGYYDILRKRWYSYQKMPRGDVDLQIYFHKYFPHHWFINAEISYTEELTYSSLYQGETVKIIRAENFLSQGIDPDHFESIVVSDKTHIPGFIFNDNTAPLIISDKDKDGLSDSHELDLSTNPNNWDSDSDLLSDTWEILNGYDPNSIDIPENIIIAPDGFVDDITNQNNYFHNTDQLNDSKVDTNIFDISDCYAVISEDKLHVGIQFNNDISESRSVSSELWIYTGIETQVWYWLFCGSQFSGGTYDSSFCSMMKLVQDKWINISTENDIYYTIAKDAEFQIPLKYFDNPDSISIKYGITSGFLKMKYEVQMK</sequence>
<evidence type="ECO:0000313" key="1">
    <source>
        <dbReference type="EMBL" id="ETR67805.1"/>
    </source>
</evidence>